<feature type="domain" description="DUF4806" evidence="2">
    <location>
        <begin position="120"/>
        <end position="209"/>
    </location>
</feature>
<name>A0A1Q3FW77_CULTA</name>
<evidence type="ECO:0000256" key="1">
    <source>
        <dbReference type="SAM" id="MobiDB-lite"/>
    </source>
</evidence>
<feature type="compositionally biased region" description="Basic residues" evidence="1">
    <location>
        <begin position="242"/>
        <end position="254"/>
    </location>
</feature>
<accession>A0A1Q3FW77</accession>
<protein>
    <recommendedName>
        <fullName evidence="2">DUF4806 domain-containing protein</fullName>
    </recommendedName>
</protein>
<feature type="region of interest" description="Disordered" evidence="1">
    <location>
        <begin position="237"/>
        <end position="298"/>
    </location>
</feature>
<evidence type="ECO:0000313" key="3">
    <source>
        <dbReference type="EMBL" id="JAV31702.1"/>
    </source>
</evidence>
<dbReference type="InterPro" id="IPR032071">
    <property type="entry name" value="DUF4806"/>
</dbReference>
<proteinExistence type="predicted"/>
<feature type="compositionally biased region" description="Acidic residues" evidence="1">
    <location>
        <begin position="270"/>
        <end position="291"/>
    </location>
</feature>
<feature type="region of interest" description="Disordered" evidence="1">
    <location>
        <begin position="1"/>
        <end position="23"/>
    </location>
</feature>
<dbReference type="AlphaFoldDB" id="A0A1Q3FW77"/>
<dbReference type="Pfam" id="PF16064">
    <property type="entry name" value="DUF4806"/>
    <property type="match status" value="1"/>
</dbReference>
<reference evidence="3" key="1">
    <citation type="submission" date="2017-01" db="EMBL/GenBank/DDBJ databases">
        <title>A deep insight into the sialotranscriptome of adult male and female Cluex tarsalis mosquitoes.</title>
        <authorList>
            <person name="Ribeiro J.M."/>
            <person name="Moreira F."/>
            <person name="Bernard K.A."/>
            <person name="Calvo E."/>
        </authorList>
    </citation>
    <scope>NUCLEOTIDE SEQUENCE</scope>
    <source>
        <strain evidence="3">Kern County</strain>
        <tissue evidence="3">Salivary glands</tissue>
    </source>
</reference>
<dbReference type="EMBL" id="GFDL01003343">
    <property type="protein sequence ID" value="JAV31702.1"/>
    <property type="molecule type" value="Transcribed_RNA"/>
</dbReference>
<evidence type="ECO:0000259" key="2">
    <source>
        <dbReference type="Pfam" id="PF16064"/>
    </source>
</evidence>
<sequence length="312" mass="35368">MSGKKKEKKVEKNEQNEPSPEALFLSIREQQVNRASFSGQPNPEAQSDQMLSKMITMLSEVLTNVTDMAITVKHNKRMISELNVKADALGDKVNEILEHIPNLAPERHEHGRTIQHPGSKFQLVKSVEDLEALNTKSCDPDFVQATISHFSRLHGKGRYVGEGLTVCHQLINSFFDPTFLLSCSWTGAGRNVKKIPFQRYGNVIELFFRVVLNSDPLFSKVQTESFLHQCLRNAKQRVQNKGGKKPVSRKRKLIRGLPESSTEEERGAPETDEEEEIGQSEDDYDIIDEAEEHEKSSELSLKIEILDEQVLD</sequence>
<organism evidence="3">
    <name type="scientific">Culex tarsalis</name>
    <name type="common">Encephalitis mosquito</name>
    <dbReference type="NCBI Taxonomy" id="7177"/>
    <lineage>
        <taxon>Eukaryota</taxon>
        <taxon>Metazoa</taxon>
        <taxon>Ecdysozoa</taxon>
        <taxon>Arthropoda</taxon>
        <taxon>Hexapoda</taxon>
        <taxon>Insecta</taxon>
        <taxon>Pterygota</taxon>
        <taxon>Neoptera</taxon>
        <taxon>Endopterygota</taxon>
        <taxon>Diptera</taxon>
        <taxon>Nematocera</taxon>
        <taxon>Culicoidea</taxon>
        <taxon>Culicidae</taxon>
        <taxon>Culicinae</taxon>
        <taxon>Culicini</taxon>
        <taxon>Culex</taxon>
        <taxon>Culex</taxon>
    </lineage>
</organism>